<sequence>MSFFALRRTRFQLLEEPSFFSEAGGEPLIYYIQKKSKNQMITQPTSLRCSARSDDSTYRPKETEPGRSQSH</sequence>
<dbReference type="EMBL" id="MN056359">
    <property type="protein sequence ID" value="QGW48636.1"/>
    <property type="molecule type" value="Genomic_DNA"/>
</dbReference>
<dbReference type="AlphaFoldDB" id="A0A650GAW9"/>
<protein>
    <submittedName>
        <fullName evidence="2">Uncharacterized protein</fullName>
    </submittedName>
</protein>
<gene>
    <name evidence="2" type="primary">orf71h</name>
</gene>
<dbReference type="EMBL" id="MN056360">
    <property type="protein sequence ID" value="QGW48399.1"/>
    <property type="molecule type" value="Genomic_DNA"/>
</dbReference>
<keyword evidence="2" id="KW-0496">Mitochondrion</keyword>
<proteinExistence type="predicted"/>
<feature type="region of interest" description="Disordered" evidence="1">
    <location>
        <begin position="42"/>
        <end position="71"/>
    </location>
</feature>
<organism evidence="2">
    <name type="scientific">Raphanus sativus</name>
    <name type="common">Radish</name>
    <name type="synonym">Raphanus raphanistrum var. sativus</name>
    <dbReference type="NCBI Taxonomy" id="3726"/>
    <lineage>
        <taxon>Eukaryota</taxon>
        <taxon>Viridiplantae</taxon>
        <taxon>Streptophyta</taxon>
        <taxon>Embryophyta</taxon>
        <taxon>Tracheophyta</taxon>
        <taxon>Spermatophyta</taxon>
        <taxon>Magnoliopsida</taxon>
        <taxon>eudicotyledons</taxon>
        <taxon>Gunneridae</taxon>
        <taxon>Pentapetalae</taxon>
        <taxon>rosids</taxon>
        <taxon>malvids</taxon>
        <taxon>Brassicales</taxon>
        <taxon>Brassicaceae</taxon>
        <taxon>Brassiceae</taxon>
        <taxon>Raphanus</taxon>
    </lineage>
</organism>
<geneLocation type="mitochondrion" evidence="2"/>
<accession>A0A650GAW9</accession>
<name>A0A650GAW9_RAPSA</name>
<feature type="compositionally biased region" description="Basic and acidic residues" evidence="1">
    <location>
        <begin position="51"/>
        <end position="65"/>
    </location>
</feature>
<evidence type="ECO:0000313" key="2">
    <source>
        <dbReference type="EMBL" id="QGW48399.1"/>
    </source>
</evidence>
<reference evidence="2" key="1">
    <citation type="submission" date="2019-06" db="EMBL/GenBank/DDBJ databases">
        <title>Complete mitochondrial genome sequencing of NWB CMS and Normal type.</title>
        <authorList>
            <person name="Zhang L."/>
            <person name="Wang Q."/>
            <person name="Wang Y."/>
        </authorList>
    </citation>
    <scope>NUCLEOTIDE SEQUENCE</scope>
    <source>
        <strain evidence="2">YB-A</strain>
        <strain evidence="3">YB-B</strain>
    </source>
</reference>
<evidence type="ECO:0000256" key="1">
    <source>
        <dbReference type="SAM" id="MobiDB-lite"/>
    </source>
</evidence>
<evidence type="ECO:0000313" key="3">
    <source>
        <dbReference type="EMBL" id="QGW48636.1"/>
    </source>
</evidence>